<dbReference type="PANTHER" id="PTHR24223">
    <property type="entry name" value="ATP-BINDING CASSETTE SUB-FAMILY C"/>
    <property type="match status" value="1"/>
</dbReference>
<keyword evidence="15" id="KW-1185">Reference proteome</keyword>
<protein>
    <recommendedName>
        <fullName evidence="16">ATP-dependent bile acid permease</fullName>
    </recommendedName>
</protein>
<evidence type="ECO:0008006" key="16">
    <source>
        <dbReference type="Google" id="ProtNLM"/>
    </source>
</evidence>
<dbReference type="CDD" id="cd03244">
    <property type="entry name" value="ABCC_MRP_domain2"/>
    <property type="match status" value="1"/>
</dbReference>
<feature type="compositionally biased region" description="Low complexity" evidence="10">
    <location>
        <begin position="474"/>
        <end position="483"/>
    </location>
</feature>
<feature type="transmembrane region" description="Helical" evidence="11">
    <location>
        <begin position="214"/>
        <end position="237"/>
    </location>
</feature>
<evidence type="ECO:0000313" key="14">
    <source>
        <dbReference type="EMBL" id="CAK9438015.1"/>
    </source>
</evidence>
<keyword evidence="4" id="KW-0677">Repeat</keyword>
<dbReference type="PROSITE" id="PS50929">
    <property type="entry name" value="ABC_TM1F"/>
    <property type="match status" value="2"/>
</dbReference>
<dbReference type="EMBL" id="OZ022407">
    <property type="protein sequence ID" value="CAK9438015.1"/>
    <property type="molecule type" value="Genomic_DNA"/>
</dbReference>
<feature type="coiled-coil region" evidence="9">
    <location>
        <begin position="972"/>
        <end position="1013"/>
    </location>
</feature>
<feature type="transmembrane region" description="Helical" evidence="11">
    <location>
        <begin position="522"/>
        <end position="540"/>
    </location>
</feature>
<feature type="transmembrane region" description="Helical" evidence="11">
    <location>
        <begin position="36"/>
        <end position="56"/>
    </location>
</feature>
<dbReference type="CDD" id="cd18604">
    <property type="entry name" value="ABC_6TM_VMR1_D2_like"/>
    <property type="match status" value="1"/>
</dbReference>
<dbReference type="SUPFAM" id="SSF90123">
    <property type="entry name" value="ABC transporter transmembrane region"/>
    <property type="match status" value="2"/>
</dbReference>
<reference evidence="14 15" key="1">
    <citation type="submission" date="2024-03" db="EMBL/GenBank/DDBJ databases">
        <authorList>
            <person name="Brejova B."/>
        </authorList>
    </citation>
    <scope>NUCLEOTIDE SEQUENCE [LARGE SCALE GENOMIC DNA]</scope>
    <source>
        <strain evidence="14 15">CBS 14171</strain>
    </source>
</reference>
<evidence type="ECO:0000256" key="10">
    <source>
        <dbReference type="SAM" id="MobiDB-lite"/>
    </source>
</evidence>
<keyword evidence="6" id="KW-0067">ATP-binding</keyword>
<feature type="transmembrane region" description="Helical" evidence="11">
    <location>
        <begin position="353"/>
        <end position="375"/>
    </location>
</feature>
<dbReference type="Gene3D" id="3.40.50.300">
    <property type="entry name" value="P-loop containing nucleotide triphosphate hydrolases"/>
    <property type="match status" value="2"/>
</dbReference>
<evidence type="ECO:0000256" key="7">
    <source>
        <dbReference type="ARBA" id="ARBA00022989"/>
    </source>
</evidence>
<evidence type="ECO:0000256" key="5">
    <source>
        <dbReference type="ARBA" id="ARBA00022741"/>
    </source>
</evidence>
<evidence type="ECO:0000256" key="8">
    <source>
        <dbReference type="ARBA" id="ARBA00023136"/>
    </source>
</evidence>
<feature type="transmembrane region" description="Helical" evidence="11">
    <location>
        <begin position="1331"/>
        <end position="1349"/>
    </location>
</feature>
<dbReference type="InterPro" id="IPR003439">
    <property type="entry name" value="ABC_transporter-like_ATP-bd"/>
</dbReference>
<keyword evidence="2" id="KW-0813">Transport</keyword>
<feature type="transmembrane region" description="Helical" evidence="11">
    <location>
        <begin position="182"/>
        <end position="202"/>
    </location>
</feature>
<feature type="compositionally biased region" description="Basic and acidic residues" evidence="10">
    <location>
        <begin position="453"/>
        <end position="465"/>
    </location>
</feature>
<feature type="transmembrane region" description="Helical" evidence="11">
    <location>
        <begin position="1139"/>
        <end position="1166"/>
    </location>
</feature>
<feature type="transmembrane region" description="Helical" evidence="11">
    <location>
        <begin position="1355"/>
        <end position="1374"/>
    </location>
</feature>
<dbReference type="CDD" id="cd03250">
    <property type="entry name" value="ABCC_MRP_domain1"/>
    <property type="match status" value="1"/>
</dbReference>
<evidence type="ECO:0000256" key="2">
    <source>
        <dbReference type="ARBA" id="ARBA00022448"/>
    </source>
</evidence>
<comment type="subcellular location">
    <subcellularLocation>
        <location evidence="1">Membrane</location>
    </subcellularLocation>
</comment>
<accession>A0ABP0ZLS4</accession>
<proteinExistence type="predicted"/>
<dbReference type="PANTHER" id="PTHR24223:SF353">
    <property type="entry name" value="ABC TRANSPORTER ATP-BINDING PROTEIN_PERMEASE VMR1-RELATED"/>
    <property type="match status" value="1"/>
</dbReference>
<dbReference type="InterPro" id="IPR017871">
    <property type="entry name" value="ABC_transporter-like_CS"/>
</dbReference>
<dbReference type="InterPro" id="IPR027417">
    <property type="entry name" value="P-loop_NTPase"/>
</dbReference>
<keyword evidence="9" id="KW-0175">Coiled coil</keyword>
<dbReference type="SUPFAM" id="SSF52540">
    <property type="entry name" value="P-loop containing nucleoside triphosphate hydrolases"/>
    <property type="match status" value="2"/>
</dbReference>
<feature type="transmembrane region" description="Helical" evidence="11">
    <location>
        <begin position="249"/>
        <end position="267"/>
    </location>
</feature>
<keyword evidence="5" id="KW-0547">Nucleotide-binding</keyword>
<dbReference type="CDD" id="cd18596">
    <property type="entry name" value="ABC_6TM_VMR1_D1_like"/>
    <property type="match status" value="1"/>
</dbReference>
<feature type="domain" description="ABC transmembrane type-1" evidence="13">
    <location>
        <begin position="359"/>
        <end position="689"/>
    </location>
</feature>
<dbReference type="Gene3D" id="1.20.1560.10">
    <property type="entry name" value="ABC transporter type 1, transmembrane domain"/>
    <property type="match status" value="2"/>
</dbReference>
<dbReference type="PROSITE" id="PS00211">
    <property type="entry name" value="ABC_TRANSPORTER_1"/>
    <property type="match status" value="2"/>
</dbReference>
<feature type="transmembrane region" description="Helical" evidence="11">
    <location>
        <begin position="625"/>
        <end position="653"/>
    </location>
</feature>
<feature type="region of interest" description="Disordered" evidence="10">
    <location>
        <begin position="453"/>
        <end position="496"/>
    </location>
</feature>
<feature type="transmembrane region" description="Helical" evidence="11">
    <location>
        <begin position="1046"/>
        <end position="1068"/>
    </location>
</feature>
<feature type="domain" description="ABC transporter" evidence="12">
    <location>
        <begin position="1419"/>
        <end position="1678"/>
    </location>
</feature>
<evidence type="ECO:0000259" key="13">
    <source>
        <dbReference type="PROSITE" id="PS50929"/>
    </source>
</evidence>
<dbReference type="Proteomes" id="UP001497383">
    <property type="component" value="Chromosome 3"/>
</dbReference>
<feature type="transmembrane region" description="Helical" evidence="11">
    <location>
        <begin position="659"/>
        <end position="677"/>
    </location>
</feature>
<dbReference type="InterPro" id="IPR003593">
    <property type="entry name" value="AAA+_ATPase"/>
</dbReference>
<dbReference type="RefSeq" id="XP_066829312.1">
    <property type="nucleotide sequence ID" value="XM_066972366.1"/>
</dbReference>
<feature type="transmembrane region" description="Helical" evidence="11">
    <location>
        <begin position="1240"/>
        <end position="1260"/>
    </location>
</feature>
<evidence type="ECO:0000259" key="12">
    <source>
        <dbReference type="PROSITE" id="PS50893"/>
    </source>
</evidence>
<dbReference type="InterPro" id="IPR036640">
    <property type="entry name" value="ABC1_TM_sf"/>
</dbReference>
<dbReference type="InterPro" id="IPR050173">
    <property type="entry name" value="ABC_transporter_C-like"/>
</dbReference>
<evidence type="ECO:0000313" key="15">
    <source>
        <dbReference type="Proteomes" id="UP001497383"/>
    </source>
</evidence>
<dbReference type="InterPro" id="IPR011527">
    <property type="entry name" value="ABC1_TM_dom"/>
</dbReference>
<feature type="transmembrane region" description="Helical" evidence="11">
    <location>
        <begin position="152"/>
        <end position="170"/>
    </location>
</feature>
<dbReference type="Pfam" id="PF00664">
    <property type="entry name" value="ABC_membrane"/>
    <property type="match status" value="2"/>
</dbReference>
<feature type="transmembrane region" description="Helical" evidence="11">
    <location>
        <begin position="546"/>
        <end position="566"/>
    </location>
</feature>
<feature type="domain" description="ABC transporter" evidence="12">
    <location>
        <begin position="723"/>
        <end position="965"/>
    </location>
</feature>
<organism evidence="14 15">
    <name type="scientific">Lodderomyces beijingensis</name>
    <dbReference type="NCBI Taxonomy" id="1775926"/>
    <lineage>
        <taxon>Eukaryota</taxon>
        <taxon>Fungi</taxon>
        <taxon>Dikarya</taxon>
        <taxon>Ascomycota</taxon>
        <taxon>Saccharomycotina</taxon>
        <taxon>Pichiomycetes</taxon>
        <taxon>Debaryomycetaceae</taxon>
        <taxon>Candida/Lodderomyces clade</taxon>
        <taxon>Lodderomyces</taxon>
    </lineage>
</organism>
<feature type="compositionally biased region" description="Acidic residues" evidence="10">
    <location>
        <begin position="484"/>
        <end position="493"/>
    </location>
</feature>
<keyword evidence="8 11" id="KW-0472">Membrane</keyword>
<sequence length="1706" mass="190274">MSIYNDAANNSTIIPSQCPFWDFDDITKCARFELGFYPPVILGVVSFVILVVKSLISKIAGSGSRNSGGEGGLKLDESQDTRPLFATSDIAAAGGEAGNEVTTVDDKKLTKEDLKALHFDLARLPDTNIDGTPLGYVEKVYKNVSERLRVSTEYLLVILSLGLHLAPFFVKPLQKEFRHTLVPLVQSLFWSYLFVIVSIRVINMKRVTIKLPNLWIHTTALYFFTFFPALITFRSALISPGMNKAMKRYYIFEFVIDALLLFLNFTATVGDKPSELFVTPGVEPSPENVSSIASFVSYSWIDPMVWKATQQPLQKNDIWGLREDDYALYVLKRFEASKSTLRFTYKIFVHFKFLFAIQAFWAILESMLIFGPSILLKKILEYVADPNSTSANLAWTFVFMMPLMKMADSIASGCSLFLGRRVCCRMKAVIIGEIYAKALRRKITVTETAGADDKSSVEDKNKSNDDQDEGGGNSNSKSSNANGENEEEDDDSEKEGKKTAELGAIINLMAIDAFKVSEICGYLHYFVGAILMIIICTVLLYNLLGWSALVGSLTIVVLLPINYNLAQWMGRLQKQMLSVTDKRIQKLNETFQSIRIIKFFAWEDKFFEAAMGIRKEELYYLKKRCAVWCGAAFVWFITPTLITLLSFYCYTIIEGKALTAPIAFTALSLFTLLRSPLDQLADMTSFVIQSKVSLDRVADFLAEAETSKYDQLAEIKDPHSPQIGFQNATLSWNSSSKADFKLRNLNIDFKMGKLNLIIGPTGAGKTSLLLGLLGEMDLISGKVFLPGIVPRDDLIPDANGLTESVAYCSQSAWLLNDTIRGNITFGAPFNQKRYDQVIDACGLTRDLQILGAGDQTEVGEKGITLSGGQKQRVSLARALYSSSKHLLLDDCLSAVDSHTGSWIYENCITGPLMQGRTCILVSHNVALTAQNAEWIVVMENGRVKNQGTTENLLESGDLGDDELVKTSVLNSRTQSSANLQSLNDKNSEMKAKAAAIEQKLKNLKNDNNNEEANEPLVKTDGKLIDEEGKAEGVVGSKVYIEYARVFGGWSVWATILFAFIASQGVYMFQSWWLRTWSLHSEEATQVFKTVATSVLGHSAVFDSSHFNQLPGVRNLMGAVKFVSYGIDGVNILKEEHSTLYYITVYGIIGFAYASTACFRVFVTFFAGVEASNRIFKQVLTTILRAKLRFFDKTPIGRIMNRFSKDIESVDQEVTPFAEGVFICFVQCVSTLILITFITPGFLIFAVIISGLYYLVGYFYLTLSRELKRYESITKSPIHQHFSESLTGVATIRAYGIESRFMKQNLIAIDNNNRPFFYLWVANRWLSFRIDAVGSLVMLFAGIFVLLAVGKIDAGLAGLSLSYAIAFSESALWIVRLYANVEMNMNSVERLQEYLEVDQEPPYEIKETEPPKTWPEKGQISVKDVSLRYSPELPKVIKNVTFDIEPCNKVGIVGRTGAGKSTIITAFFRFLDPETGSIKIDGIDITSIGLRNLRQAITIIPQDPTLFAGTIRSNLDPFEQYSDFQIYEALKRVNLIPSVETVTEESSRTITDGAAATGPGEEENTNKFHNLENVIAEGGGNLSQGERQLVCLARSLLKNPKVILLDEATSSIDYKSDAMIQQTIRDEFDNSTILTIAHRLRTIIDYDKILVMDAGQVVEYDNPYVLITDKNSLFYSMCENSGELESLIKLAKEAYIKKKNNANGLSK</sequence>
<feature type="transmembrane region" description="Helical" evidence="11">
    <location>
        <begin position="395"/>
        <end position="418"/>
    </location>
</feature>
<evidence type="ECO:0000256" key="9">
    <source>
        <dbReference type="SAM" id="Coils"/>
    </source>
</evidence>
<keyword evidence="3 11" id="KW-0812">Transmembrane</keyword>
<name>A0ABP0ZLS4_9ASCO</name>
<gene>
    <name evidence="14" type="ORF">LODBEIA_P23740</name>
</gene>
<evidence type="ECO:0000256" key="1">
    <source>
        <dbReference type="ARBA" id="ARBA00004370"/>
    </source>
</evidence>
<dbReference type="Pfam" id="PF00005">
    <property type="entry name" value="ABC_tran"/>
    <property type="match status" value="2"/>
</dbReference>
<dbReference type="SMART" id="SM00382">
    <property type="entry name" value="AAA"/>
    <property type="match status" value="2"/>
</dbReference>
<feature type="domain" description="ABC transmembrane type-1" evidence="13">
    <location>
        <begin position="1121"/>
        <end position="1382"/>
    </location>
</feature>
<keyword evidence="7 11" id="KW-1133">Transmembrane helix</keyword>
<dbReference type="GeneID" id="92207570"/>
<evidence type="ECO:0000256" key="6">
    <source>
        <dbReference type="ARBA" id="ARBA00022840"/>
    </source>
</evidence>
<evidence type="ECO:0000256" key="11">
    <source>
        <dbReference type="SAM" id="Phobius"/>
    </source>
</evidence>
<dbReference type="PROSITE" id="PS50893">
    <property type="entry name" value="ABC_TRANSPORTER_2"/>
    <property type="match status" value="2"/>
</dbReference>
<evidence type="ECO:0000256" key="4">
    <source>
        <dbReference type="ARBA" id="ARBA00022737"/>
    </source>
</evidence>
<evidence type="ECO:0000256" key="3">
    <source>
        <dbReference type="ARBA" id="ARBA00022692"/>
    </source>
</evidence>
<feature type="region of interest" description="Disordered" evidence="10">
    <location>
        <begin position="1545"/>
        <end position="1564"/>
    </location>
</feature>